<proteinExistence type="predicted"/>
<sequence>MVCSPISSCDKLSQLKVDPTIHLWILDFRLNQEQYGKLNNSRSLPLSTSTGVSQGTVISPVVFSIYANDLWGSGRDCLAVKYADNTALVDLSESASYFKSEVSRVYNWCNSNLLQLNIKQNKTL</sequence>
<reference evidence="2" key="1">
    <citation type="journal article" date="2023" name="Science">
        <title>Genome structures resolve the early diversification of teleost fishes.</title>
        <authorList>
            <person name="Parey E."/>
            <person name="Louis A."/>
            <person name="Montfort J."/>
            <person name="Bouchez O."/>
            <person name="Roques C."/>
            <person name="Iampietro C."/>
            <person name="Lluch J."/>
            <person name="Castinel A."/>
            <person name="Donnadieu C."/>
            <person name="Desvignes T."/>
            <person name="Floi Bucao C."/>
            <person name="Jouanno E."/>
            <person name="Wen M."/>
            <person name="Mejri S."/>
            <person name="Dirks R."/>
            <person name="Jansen H."/>
            <person name="Henkel C."/>
            <person name="Chen W.J."/>
            <person name="Zahm M."/>
            <person name="Cabau C."/>
            <person name="Klopp C."/>
            <person name="Thompson A.W."/>
            <person name="Robinson-Rechavi M."/>
            <person name="Braasch I."/>
            <person name="Lecointre G."/>
            <person name="Bobe J."/>
            <person name="Postlethwait J.H."/>
            <person name="Berthelot C."/>
            <person name="Roest Crollius H."/>
            <person name="Guiguen Y."/>
        </authorList>
    </citation>
    <scope>NUCLEOTIDE SEQUENCE</scope>
    <source>
        <strain evidence="2">NC1722</strain>
    </source>
</reference>
<feature type="domain" description="Reverse transcriptase" evidence="1">
    <location>
        <begin position="11"/>
        <end position="123"/>
    </location>
</feature>
<keyword evidence="3" id="KW-1185">Reference proteome</keyword>
<organism evidence="2 3">
    <name type="scientific">Aldrovandia affinis</name>
    <dbReference type="NCBI Taxonomy" id="143900"/>
    <lineage>
        <taxon>Eukaryota</taxon>
        <taxon>Metazoa</taxon>
        <taxon>Chordata</taxon>
        <taxon>Craniata</taxon>
        <taxon>Vertebrata</taxon>
        <taxon>Euteleostomi</taxon>
        <taxon>Actinopterygii</taxon>
        <taxon>Neopterygii</taxon>
        <taxon>Teleostei</taxon>
        <taxon>Notacanthiformes</taxon>
        <taxon>Halosauridae</taxon>
        <taxon>Aldrovandia</taxon>
    </lineage>
</organism>
<accession>A0AAD7TAI5</accession>
<dbReference type="InterPro" id="IPR000477">
    <property type="entry name" value="RT_dom"/>
</dbReference>
<evidence type="ECO:0000259" key="1">
    <source>
        <dbReference type="Pfam" id="PF00078"/>
    </source>
</evidence>
<gene>
    <name evidence="2" type="ORF">AAFF_G00358740</name>
</gene>
<dbReference type="PANTHER" id="PTHR33332">
    <property type="entry name" value="REVERSE TRANSCRIPTASE DOMAIN-CONTAINING PROTEIN"/>
    <property type="match status" value="1"/>
</dbReference>
<evidence type="ECO:0000313" key="3">
    <source>
        <dbReference type="Proteomes" id="UP001221898"/>
    </source>
</evidence>
<dbReference type="Pfam" id="PF00078">
    <property type="entry name" value="RVT_1"/>
    <property type="match status" value="1"/>
</dbReference>
<dbReference type="Proteomes" id="UP001221898">
    <property type="component" value="Unassembled WGS sequence"/>
</dbReference>
<dbReference type="AlphaFoldDB" id="A0AAD7TAI5"/>
<comment type="caution">
    <text evidence="2">The sequence shown here is derived from an EMBL/GenBank/DDBJ whole genome shotgun (WGS) entry which is preliminary data.</text>
</comment>
<name>A0AAD7TAI5_9TELE</name>
<protein>
    <recommendedName>
        <fullName evidence="1">Reverse transcriptase domain-containing protein</fullName>
    </recommendedName>
</protein>
<evidence type="ECO:0000313" key="2">
    <source>
        <dbReference type="EMBL" id="KAJ8416586.1"/>
    </source>
</evidence>
<dbReference type="EMBL" id="JAINUG010000006">
    <property type="protein sequence ID" value="KAJ8416586.1"/>
    <property type="molecule type" value="Genomic_DNA"/>
</dbReference>